<feature type="compositionally biased region" description="Polar residues" evidence="2">
    <location>
        <begin position="832"/>
        <end position="843"/>
    </location>
</feature>
<feature type="compositionally biased region" description="Polar residues" evidence="2">
    <location>
        <begin position="813"/>
        <end position="823"/>
    </location>
</feature>
<feature type="compositionally biased region" description="Acidic residues" evidence="2">
    <location>
        <begin position="87"/>
        <end position="100"/>
    </location>
</feature>
<reference evidence="3" key="1">
    <citation type="journal article" date="2020" name="Stud. Mycol.">
        <title>101 Dothideomycetes genomes: a test case for predicting lifestyles and emergence of pathogens.</title>
        <authorList>
            <person name="Haridas S."/>
            <person name="Albert R."/>
            <person name="Binder M."/>
            <person name="Bloem J."/>
            <person name="Labutti K."/>
            <person name="Salamov A."/>
            <person name="Andreopoulos B."/>
            <person name="Baker S."/>
            <person name="Barry K."/>
            <person name="Bills G."/>
            <person name="Bluhm B."/>
            <person name="Cannon C."/>
            <person name="Castanera R."/>
            <person name="Culley D."/>
            <person name="Daum C."/>
            <person name="Ezra D."/>
            <person name="Gonzalez J."/>
            <person name="Henrissat B."/>
            <person name="Kuo A."/>
            <person name="Liang C."/>
            <person name="Lipzen A."/>
            <person name="Lutzoni F."/>
            <person name="Magnuson J."/>
            <person name="Mondo S."/>
            <person name="Nolan M."/>
            <person name="Ohm R."/>
            <person name="Pangilinan J."/>
            <person name="Park H.-J."/>
            <person name="Ramirez L."/>
            <person name="Alfaro M."/>
            <person name="Sun H."/>
            <person name="Tritt A."/>
            <person name="Yoshinaga Y."/>
            <person name="Zwiers L.-H."/>
            <person name="Turgeon B."/>
            <person name="Goodwin S."/>
            <person name="Spatafora J."/>
            <person name="Crous P."/>
            <person name="Grigoriev I."/>
        </authorList>
    </citation>
    <scope>NUCLEOTIDE SEQUENCE</scope>
    <source>
        <strain evidence="3">CBS 269.34</strain>
    </source>
</reference>
<dbReference type="Proteomes" id="UP000799750">
    <property type="component" value="Unassembled WGS sequence"/>
</dbReference>
<feature type="compositionally biased region" description="Low complexity" evidence="2">
    <location>
        <begin position="610"/>
        <end position="623"/>
    </location>
</feature>
<evidence type="ECO:0000256" key="2">
    <source>
        <dbReference type="SAM" id="MobiDB-lite"/>
    </source>
</evidence>
<dbReference type="EMBL" id="MU004197">
    <property type="protein sequence ID" value="KAF2490581.1"/>
    <property type="molecule type" value="Genomic_DNA"/>
</dbReference>
<name>A0A6A6QEK3_9PEZI</name>
<sequence length="880" mass="96447">MVYIRDMIAKYVLDETISGKPERRAVLAAEAAAAQQKEDDMVRQRGMIGDITIVGPKSIDLTAIFQEIGAVPADVEERAKRAREREEGEIEEREAEGEEYDPLRPQLSKAAARGRAKTPPWRERREVFVEDPALQAKVFGYTDPTKACRECLLRPVDQRGRFDRRGRCERHCSRKWEKTSISLCDHKWLELYWELEDPANLQGGWQLVAVGERGSRVDVEKRCETCEVEKAPNDRCEELAKRVVAHAETKLGLEKKEFERIEQRSGQLAKREVRRLEGFRRDAENKMGPWRGNVKVEVPNKPFAEREIRVLLLALKEQESKERERQKRKKQREVEQMLKNFEALRPENLLHQSTEMQELVASVEDQVVESVEVSLEESVQTTDTEGQAHYFPPPPPRNTEDVPAIIPPPETEETILEYQNAIQSGDPPATTDSMVANRGSPVPTLEPEVTDISISVPTPEAVSAILSSLTSTALEKEAKEEHLDAELATGIPATEQPGAVLTTASLEALQSEIELEKLVAEPTPEDNVTLPAPEEISTIPSTPESATLELEAEDEKVDAVITPISDSSEASSKDTSLPLSSVESLEVDIEINANEVVATSIEQAIETVTSVSPSLPTPLSSPLANPESAATSSTDQPIEAAPSPSLPPLLSPFLANLHPPRQTHPPRSRSPSPSPSLSPPLPPPRKGSRTASLPLASLALIKRPRLSSLPNILDPTNSLLLSPPTAPKARRDSLALYTARKRSATRRRSSASASSSTRRKRSRTASVAETTLSAIAVVKRARVGSQSSSGSTARSNGSGSESGSSSLSEGSADSITEATSGSVDNGEDSSDASEATPSQTSSLRARKAVQFRKRKSYIEDETDFSDGELEAVPRKRVRSL</sequence>
<organism evidence="3 4">
    <name type="scientific">Lophium mytilinum</name>
    <dbReference type="NCBI Taxonomy" id="390894"/>
    <lineage>
        <taxon>Eukaryota</taxon>
        <taxon>Fungi</taxon>
        <taxon>Dikarya</taxon>
        <taxon>Ascomycota</taxon>
        <taxon>Pezizomycotina</taxon>
        <taxon>Dothideomycetes</taxon>
        <taxon>Pleosporomycetidae</taxon>
        <taxon>Mytilinidiales</taxon>
        <taxon>Mytilinidiaceae</taxon>
        <taxon>Lophium</taxon>
    </lineage>
</organism>
<feature type="compositionally biased region" description="Acidic residues" evidence="2">
    <location>
        <begin position="859"/>
        <end position="869"/>
    </location>
</feature>
<feature type="region of interest" description="Disordered" evidence="2">
    <location>
        <begin position="378"/>
        <end position="406"/>
    </location>
</feature>
<protein>
    <submittedName>
        <fullName evidence="3">Uncharacterized protein</fullName>
    </submittedName>
</protein>
<evidence type="ECO:0000313" key="4">
    <source>
        <dbReference type="Proteomes" id="UP000799750"/>
    </source>
</evidence>
<feature type="region of interest" description="Disordered" evidence="2">
    <location>
        <begin position="781"/>
        <end position="880"/>
    </location>
</feature>
<feature type="region of interest" description="Disordered" evidence="2">
    <location>
        <begin position="708"/>
        <end position="768"/>
    </location>
</feature>
<feature type="compositionally biased region" description="Pro residues" evidence="2">
    <location>
        <begin position="672"/>
        <end position="685"/>
    </location>
</feature>
<gene>
    <name evidence="3" type="ORF">BU16DRAFT_566592</name>
</gene>
<feature type="region of interest" description="Disordered" evidence="2">
    <location>
        <begin position="519"/>
        <end position="581"/>
    </location>
</feature>
<feature type="coiled-coil region" evidence="1">
    <location>
        <begin position="313"/>
        <end position="340"/>
    </location>
</feature>
<feature type="compositionally biased region" description="Basic residues" evidence="2">
    <location>
        <begin position="739"/>
        <end position="749"/>
    </location>
</feature>
<feature type="compositionally biased region" description="Low complexity" evidence="2">
    <location>
        <begin position="565"/>
        <end position="581"/>
    </location>
</feature>
<feature type="compositionally biased region" description="Polar residues" evidence="2">
    <location>
        <begin position="708"/>
        <end position="720"/>
    </location>
</feature>
<feature type="region of interest" description="Disordered" evidence="2">
    <location>
        <begin position="79"/>
        <end position="104"/>
    </location>
</feature>
<evidence type="ECO:0000256" key="1">
    <source>
        <dbReference type="SAM" id="Coils"/>
    </source>
</evidence>
<feature type="compositionally biased region" description="Low complexity" evidence="2">
    <location>
        <begin position="784"/>
        <end position="811"/>
    </location>
</feature>
<accession>A0A6A6QEK3</accession>
<keyword evidence="4" id="KW-1185">Reference proteome</keyword>
<evidence type="ECO:0000313" key="3">
    <source>
        <dbReference type="EMBL" id="KAF2490581.1"/>
    </source>
</evidence>
<proteinExistence type="predicted"/>
<dbReference type="AlphaFoldDB" id="A0A6A6QEK3"/>
<dbReference type="OrthoDB" id="3800814at2759"/>
<keyword evidence="1" id="KW-0175">Coiled coil</keyword>
<feature type="region of interest" description="Disordered" evidence="2">
    <location>
        <begin position="610"/>
        <end position="690"/>
    </location>
</feature>
<feature type="compositionally biased region" description="Basic residues" evidence="2">
    <location>
        <begin position="844"/>
        <end position="855"/>
    </location>
</feature>